<dbReference type="OMA" id="HECQATV"/>
<dbReference type="InterPro" id="IPR046796">
    <property type="entry name" value="Transposase_32_dom"/>
</dbReference>
<dbReference type="AlphaFoldDB" id="A0A0L9UBF6"/>
<feature type="region of interest" description="Disordered" evidence="1">
    <location>
        <begin position="245"/>
        <end position="264"/>
    </location>
</feature>
<dbReference type="EMBL" id="CM003374">
    <property type="protein sequence ID" value="KOM40011.1"/>
    <property type="molecule type" value="Genomic_DNA"/>
</dbReference>
<feature type="region of interest" description="Disordered" evidence="1">
    <location>
        <begin position="1"/>
        <end position="47"/>
    </location>
</feature>
<accession>A0A0L9UBF6</accession>
<feature type="compositionally biased region" description="Low complexity" evidence="1">
    <location>
        <begin position="152"/>
        <end position="164"/>
    </location>
</feature>
<feature type="compositionally biased region" description="Basic and acidic residues" evidence="1">
    <location>
        <begin position="25"/>
        <end position="45"/>
    </location>
</feature>
<evidence type="ECO:0000259" key="2">
    <source>
        <dbReference type="Pfam" id="PF20167"/>
    </source>
</evidence>
<organism evidence="3 4">
    <name type="scientific">Phaseolus angularis</name>
    <name type="common">Azuki bean</name>
    <name type="synonym">Vigna angularis</name>
    <dbReference type="NCBI Taxonomy" id="3914"/>
    <lineage>
        <taxon>Eukaryota</taxon>
        <taxon>Viridiplantae</taxon>
        <taxon>Streptophyta</taxon>
        <taxon>Embryophyta</taxon>
        <taxon>Tracheophyta</taxon>
        <taxon>Spermatophyta</taxon>
        <taxon>Magnoliopsida</taxon>
        <taxon>eudicotyledons</taxon>
        <taxon>Gunneridae</taxon>
        <taxon>Pentapetalae</taxon>
        <taxon>rosids</taxon>
        <taxon>fabids</taxon>
        <taxon>Fabales</taxon>
        <taxon>Fabaceae</taxon>
        <taxon>Papilionoideae</taxon>
        <taxon>50 kb inversion clade</taxon>
        <taxon>NPAAA clade</taxon>
        <taxon>indigoferoid/millettioid clade</taxon>
        <taxon>Phaseoleae</taxon>
        <taxon>Vigna</taxon>
    </lineage>
</organism>
<feature type="compositionally biased region" description="Basic and acidic residues" evidence="1">
    <location>
        <begin position="1"/>
        <end position="17"/>
    </location>
</feature>
<sequence length="518" mass="60279">MRERESEKESKSAKGEAEGTAQRHFTAERHSEGHGRSAEGHKWNSERGAPIQQKGVLRLQSNDALIAQNKLITQQLENLSKILEQLPQELKTVAQVQSQLCELCGGDHINGQCAFPVEAVEDVNYMTNQYRQGSYNQGWKPHPSIGQEQSGQAGQTGQFNKQQQQTFLSGSLDDTLQQFLKNSDSTQKSIEESCKRMEMHLRYISQRLNEEVNTEVNFKEEGQAIVIESEKIFYEEKLERDEEKVERKEKEELSEKNKDEEKEKEVVEREERKKICVKIKKLKRKRKGKKKIKEKKKRKFGERKRKKKKMRGKKKKSYEKSHPHLKKNHRKEKKFKCFMEIFKKLEIKVPMIETLQQVGMIPNFAPQFGEQVLGNDWGKLATYPAPANIAVVKEFYTNAKKIGDYPAENYLGYVRGHAIRYDPDSINNFLDTVWAGEQCQFALCMEEGADFEDVERVLCIPGGHFQRNRSGSVVNIRRTNLNPLAKYWMAFSHVARVFGMIECYYFESMNDFAQVFYY</sequence>
<feature type="region of interest" description="Disordered" evidence="1">
    <location>
        <begin position="138"/>
        <end position="164"/>
    </location>
</feature>
<feature type="domain" description="Putative plant transposon protein" evidence="2">
    <location>
        <begin position="376"/>
        <end position="493"/>
    </location>
</feature>
<protein>
    <recommendedName>
        <fullName evidence="2">Putative plant transposon protein domain-containing protein</fullName>
    </recommendedName>
</protein>
<evidence type="ECO:0000313" key="4">
    <source>
        <dbReference type="Proteomes" id="UP000053144"/>
    </source>
</evidence>
<dbReference type="Pfam" id="PF20167">
    <property type="entry name" value="Transposase_32"/>
    <property type="match status" value="1"/>
</dbReference>
<gene>
    <name evidence="3" type="ORF">LR48_Vigan04g020900</name>
</gene>
<dbReference type="Gramene" id="KOM40011">
    <property type="protein sequence ID" value="KOM40011"/>
    <property type="gene ID" value="LR48_Vigan04g020900"/>
</dbReference>
<name>A0A0L9UBF6_PHAAN</name>
<reference evidence="4" key="1">
    <citation type="journal article" date="2015" name="Proc. Natl. Acad. Sci. U.S.A.">
        <title>Genome sequencing of adzuki bean (Vigna angularis) provides insight into high starch and low fat accumulation and domestication.</title>
        <authorList>
            <person name="Yang K."/>
            <person name="Tian Z."/>
            <person name="Chen C."/>
            <person name="Luo L."/>
            <person name="Zhao B."/>
            <person name="Wang Z."/>
            <person name="Yu L."/>
            <person name="Li Y."/>
            <person name="Sun Y."/>
            <person name="Li W."/>
            <person name="Chen Y."/>
            <person name="Li Y."/>
            <person name="Zhang Y."/>
            <person name="Ai D."/>
            <person name="Zhao J."/>
            <person name="Shang C."/>
            <person name="Ma Y."/>
            <person name="Wu B."/>
            <person name="Wang M."/>
            <person name="Gao L."/>
            <person name="Sun D."/>
            <person name="Zhang P."/>
            <person name="Guo F."/>
            <person name="Wang W."/>
            <person name="Li Y."/>
            <person name="Wang J."/>
            <person name="Varshney R.K."/>
            <person name="Wang J."/>
            <person name="Ling H.Q."/>
            <person name="Wan P."/>
        </authorList>
    </citation>
    <scope>NUCLEOTIDE SEQUENCE</scope>
    <source>
        <strain evidence="4">cv. Jingnong 6</strain>
    </source>
</reference>
<evidence type="ECO:0000256" key="1">
    <source>
        <dbReference type="SAM" id="MobiDB-lite"/>
    </source>
</evidence>
<dbReference type="Proteomes" id="UP000053144">
    <property type="component" value="Chromosome 4"/>
</dbReference>
<evidence type="ECO:0000313" key="3">
    <source>
        <dbReference type="EMBL" id="KOM40011.1"/>
    </source>
</evidence>
<proteinExistence type="predicted"/>
<feature type="region of interest" description="Disordered" evidence="1">
    <location>
        <begin position="282"/>
        <end position="329"/>
    </location>
</feature>